<sequence>VCFILFNFFSRQKVKRERSSSLSLSRSRSRSRSPRRVRVRSKRVVIANIPYDVSWQKLKELFREKSALMEFRTYDGAEKAIEMMHRFEIGDRKLVVREETHRDIERMAEMESDAPGDQGHLNMPNPVTANAVAMNNPALAAIGSVTPAMLERMGIEGPITDSIYVSNLDYKVTWQKLKDVFKLAGRVMNATIKEDGDKKSRGFGVVKFEHPYEAVQAITMFNNQQLNGRTMRVKIDREGNPAPPYLPLFPPTPGGMAASAAFLGMVTSKASSGGGLGGFNSNALSGAPVNRGGIGAGVMPQQSAAAAAAIADLLGGGSNSGGPGLPGNSAPNVGIGRSAAADLLVAMSGANSGPVGGGGRDLMMMNLMQQQQQQQMAPAAGMPGGGMATLASLRGFGSGGGMDSMMEGGVSRFGSAMGGGISNANLGGASSGIGGTGAGLSTANQGLQQLIMAAAAGGMTPDQLDKITVQLGIHSAGSISGGNINEMLGNRGNFDGGFMGSRDDDMRRMDDRRPRDRYDDRPG</sequence>
<comment type="caution">
    <text evidence="5">The sequence shown here is derived from an EMBL/GenBank/DDBJ whole genome shotgun (WGS) entry which is preliminary data.</text>
</comment>
<dbReference type="InterPro" id="IPR035979">
    <property type="entry name" value="RBD_domain_sf"/>
</dbReference>
<accession>A0A448WJQ4</accession>
<evidence type="ECO:0000256" key="1">
    <source>
        <dbReference type="ARBA" id="ARBA00022884"/>
    </source>
</evidence>
<evidence type="ECO:0000313" key="5">
    <source>
        <dbReference type="EMBL" id="VEL13403.1"/>
    </source>
</evidence>
<gene>
    <name evidence="5" type="ORF">PXEA_LOCUS6843</name>
</gene>
<dbReference type="FunFam" id="3.30.70.330:FF:000034">
    <property type="entry name" value="heterogeneous nuclear ribonucleoprotein M isoform X1"/>
    <property type="match status" value="1"/>
</dbReference>
<dbReference type="PROSITE" id="PS50102">
    <property type="entry name" value="RRM"/>
    <property type="match status" value="1"/>
</dbReference>
<feature type="compositionally biased region" description="Basic and acidic residues" evidence="3">
    <location>
        <begin position="501"/>
        <end position="523"/>
    </location>
</feature>
<dbReference type="SUPFAM" id="SSF54928">
    <property type="entry name" value="RNA-binding domain, RBD"/>
    <property type="match status" value="2"/>
</dbReference>
<evidence type="ECO:0000256" key="3">
    <source>
        <dbReference type="SAM" id="MobiDB-lite"/>
    </source>
</evidence>
<proteinExistence type="predicted"/>
<dbReference type="PANTHER" id="PTHR23003:SF3">
    <property type="entry name" value="FI21236P1-RELATED"/>
    <property type="match status" value="1"/>
</dbReference>
<protein>
    <recommendedName>
        <fullName evidence="4">RRM domain-containing protein</fullName>
    </recommendedName>
</protein>
<evidence type="ECO:0000313" key="6">
    <source>
        <dbReference type="Proteomes" id="UP000784294"/>
    </source>
</evidence>
<feature type="non-terminal residue" evidence="5">
    <location>
        <position position="1"/>
    </location>
</feature>
<reference evidence="5" key="1">
    <citation type="submission" date="2018-11" db="EMBL/GenBank/DDBJ databases">
        <authorList>
            <consortium name="Pathogen Informatics"/>
        </authorList>
    </citation>
    <scope>NUCLEOTIDE SEQUENCE</scope>
</reference>
<name>A0A448WJQ4_9PLAT</name>
<dbReference type="Gene3D" id="3.30.70.330">
    <property type="match status" value="2"/>
</dbReference>
<dbReference type="InterPro" id="IPR050374">
    <property type="entry name" value="RRT5_SRSF_SR"/>
</dbReference>
<dbReference type="SMART" id="SM00360">
    <property type="entry name" value="RRM"/>
    <property type="match status" value="2"/>
</dbReference>
<keyword evidence="1 2" id="KW-0694">RNA-binding</keyword>
<dbReference type="InterPro" id="IPR012677">
    <property type="entry name" value="Nucleotide-bd_a/b_plait_sf"/>
</dbReference>
<dbReference type="Pfam" id="PF00076">
    <property type="entry name" value="RRM_1"/>
    <property type="match status" value="1"/>
</dbReference>
<dbReference type="InterPro" id="IPR000504">
    <property type="entry name" value="RRM_dom"/>
</dbReference>
<dbReference type="PANTHER" id="PTHR23003">
    <property type="entry name" value="RNA RECOGNITION MOTIF RRM DOMAIN CONTAINING PROTEIN"/>
    <property type="match status" value="1"/>
</dbReference>
<dbReference type="GO" id="GO:0005634">
    <property type="term" value="C:nucleus"/>
    <property type="evidence" value="ECO:0007669"/>
    <property type="project" value="TreeGrafter"/>
</dbReference>
<dbReference type="EMBL" id="CAAALY010017669">
    <property type="protein sequence ID" value="VEL13403.1"/>
    <property type="molecule type" value="Genomic_DNA"/>
</dbReference>
<feature type="domain" description="RRM" evidence="4">
    <location>
        <begin position="161"/>
        <end position="238"/>
    </location>
</feature>
<feature type="region of interest" description="Disordered" evidence="3">
    <location>
        <begin position="495"/>
        <end position="523"/>
    </location>
</feature>
<dbReference type="GO" id="GO:0003729">
    <property type="term" value="F:mRNA binding"/>
    <property type="evidence" value="ECO:0007669"/>
    <property type="project" value="TreeGrafter"/>
</dbReference>
<dbReference type="AlphaFoldDB" id="A0A448WJQ4"/>
<evidence type="ECO:0000259" key="4">
    <source>
        <dbReference type="PROSITE" id="PS50102"/>
    </source>
</evidence>
<dbReference type="OrthoDB" id="610462at2759"/>
<evidence type="ECO:0000256" key="2">
    <source>
        <dbReference type="PROSITE-ProRule" id="PRU00176"/>
    </source>
</evidence>
<keyword evidence="6" id="KW-1185">Reference proteome</keyword>
<dbReference type="GO" id="GO:0005737">
    <property type="term" value="C:cytoplasm"/>
    <property type="evidence" value="ECO:0007669"/>
    <property type="project" value="TreeGrafter"/>
</dbReference>
<dbReference type="Proteomes" id="UP000784294">
    <property type="component" value="Unassembled WGS sequence"/>
</dbReference>
<organism evidence="5 6">
    <name type="scientific">Protopolystoma xenopodis</name>
    <dbReference type="NCBI Taxonomy" id="117903"/>
    <lineage>
        <taxon>Eukaryota</taxon>
        <taxon>Metazoa</taxon>
        <taxon>Spiralia</taxon>
        <taxon>Lophotrochozoa</taxon>
        <taxon>Platyhelminthes</taxon>
        <taxon>Monogenea</taxon>
        <taxon>Polyopisthocotylea</taxon>
        <taxon>Polystomatidea</taxon>
        <taxon>Polystomatidae</taxon>
        <taxon>Protopolystoma</taxon>
    </lineage>
</organism>